<evidence type="ECO:0000256" key="8">
    <source>
        <dbReference type="SAM" id="MobiDB-lite"/>
    </source>
</evidence>
<comment type="subcellular location">
    <subcellularLocation>
        <location evidence="1">Nucleus</location>
    </subcellularLocation>
</comment>
<evidence type="ECO:0000313" key="9">
    <source>
        <dbReference type="EMBL" id="KAG5498654.1"/>
    </source>
</evidence>
<dbReference type="GO" id="GO:0003689">
    <property type="term" value="F:DNA clamp loader activity"/>
    <property type="evidence" value="ECO:0007669"/>
    <property type="project" value="TreeGrafter"/>
</dbReference>
<dbReference type="GeneID" id="94289041"/>
<evidence type="ECO:0000256" key="3">
    <source>
        <dbReference type="ARBA" id="ARBA00022741"/>
    </source>
</evidence>
<evidence type="ECO:0000256" key="2">
    <source>
        <dbReference type="ARBA" id="ARBA00006168"/>
    </source>
</evidence>
<reference evidence="9 10" key="1">
    <citation type="submission" date="2021-02" db="EMBL/GenBank/DDBJ databases">
        <title>Porcisia hertigi Genome sequencing and assembly.</title>
        <authorList>
            <person name="Almutairi H."/>
            <person name="Gatherer D."/>
        </authorList>
    </citation>
    <scope>NUCLEOTIDE SEQUENCE [LARGE SCALE GENOMIC DNA]</scope>
    <source>
        <strain evidence="9 10">C119</strain>
    </source>
</reference>
<gene>
    <name evidence="9" type="ORF">JKF63_02940</name>
</gene>
<feature type="compositionally biased region" description="Basic and acidic residues" evidence="8">
    <location>
        <begin position="487"/>
        <end position="502"/>
    </location>
</feature>
<keyword evidence="3" id="KW-0547">Nucleotide-binding</keyword>
<keyword evidence="7" id="KW-0131">Cell cycle</keyword>
<dbReference type="GO" id="GO:0003682">
    <property type="term" value="F:chromatin binding"/>
    <property type="evidence" value="ECO:0007669"/>
    <property type="project" value="TreeGrafter"/>
</dbReference>
<dbReference type="GO" id="GO:0005634">
    <property type="term" value="C:nucleus"/>
    <property type="evidence" value="ECO:0007669"/>
    <property type="project" value="UniProtKB-SubCell"/>
</dbReference>
<keyword evidence="5" id="KW-0067">ATP-binding</keyword>
<dbReference type="GO" id="GO:0006281">
    <property type="term" value="P:DNA repair"/>
    <property type="evidence" value="ECO:0007669"/>
    <property type="project" value="InterPro"/>
</dbReference>
<dbReference type="KEGG" id="phet:94289041"/>
<organism evidence="9 10">
    <name type="scientific">Porcisia hertigi</name>
    <dbReference type="NCBI Taxonomy" id="2761500"/>
    <lineage>
        <taxon>Eukaryota</taxon>
        <taxon>Discoba</taxon>
        <taxon>Euglenozoa</taxon>
        <taxon>Kinetoplastea</taxon>
        <taxon>Metakinetoplastina</taxon>
        <taxon>Trypanosomatida</taxon>
        <taxon>Trypanosomatidae</taxon>
        <taxon>Leishmaniinae</taxon>
        <taxon>Porcisia</taxon>
    </lineage>
</organism>
<feature type="compositionally biased region" description="Basic and acidic residues" evidence="8">
    <location>
        <begin position="585"/>
        <end position="598"/>
    </location>
</feature>
<dbReference type="Gene3D" id="3.40.50.300">
    <property type="entry name" value="P-loop containing nucleotide triphosphate hydrolases"/>
    <property type="match status" value="1"/>
</dbReference>
<evidence type="ECO:0000313" key="10">
    <source>
        <dbReference type="Proteomes" id="UP000674318"/>
    </source>
</evidence>
<feature type="region of interest" description="Disordered" evidence="8">
    <location>
        <begin position="538"/>
        <end position="617"/>
    </location>
</feature>
<dbReference type="OrthoDB" id="10265971at2759"/>
<keyword evidence="4" id="KW-0227">DNA damage</keyword>
<comment type="similarity">
    <text evidence="2">Belongs to the rad17/RAD24 family.</text>
</comment>
<feature type="compositionally biased region" description="Low complexity" evidence="8">
    <location>
        <begin position="840"/>
        <end position="850"/>
    </location>
</feature>
<dbReference type="InterPro" id="IPR004582">
    <property type="entry name" value="Checkpoint_prot_Rad17_Rad24"/>
</dbReference>
<dbReference type="SUPFAM" id="SSF52540">
    <property type="entry name" value="P-loop containing nucleoside triphosphate hydrolases"/>
    <property type="match status" value="1"/>
</dbReference>
<feature type="region of interest" description="Disordered" evidence="8">
    <location>
        <begin position="1011"/>
        <end position="1042"/>
    </location>
</feature>
<sequence>MLHEVYAPRAVEDVAWSRQKTVALSTVIQQTRGRGKDSSEAPHILLLYGPPGCGKLETLKVLLSEETLSDVDPAFTGHSLSRSDAGATLELTQSKNTRFHIFHTCEATVPAYAQYLRSVISYCRGQLTGGELQPPSFTDSSVKSSSSSGGSSLYLRKGFTMSHRLGSPQISTSHAHIIKFYGEPASHTLHRCTLLFLREYEELRLIAQREEQVQEKKLVLCTGARTGVDAGLMPHLRRNPIFFLHTTHDTHNDKVDLNTSFPSTLLQSPAVNLFHCTPITEINLRKRVRNILDLEAQRRRGAVLSSKDGVVDSVAPSLSRAPTSVCTRGAGLHAKTKRRVRDPARRLTALSTASPGADLLDQATLSAIAAGSQGDIRQALLQAQWLCLIPSAGSLAATTRQNSDSVNKSPPQFAQAAATIWERLERRRMAARGGVGLPEVGTAIGRVYSPSLAGEAAAGGSVDASHSTPCASAGTPVSRACTVVHHGGKDEGRQTEEERAREDVEELGSNDSIETIELSSYSSDSSTVFIPKAADEGEVKTQVHRGAAASGKRPRHPSPTPSVRVLSLLDPHEESARVMPGVDTEGTRGARGRPDRGAHRSCAPPATPAESQERSTPVMTRDQYLGLSHAIGRLLTQKYSIDEVLNILNVPPRKILDYLANNQIRYFGEDQLPQYAHCIDAASEADALRASDVSSSFASGPSAAALRERRQLADRTTAGESLGNTGGMLDVLALYLFHGTYRAFQTEVRPPSGFVPQEPPPYLPLAYPRFRDTSYNRAPYSMQTREGRTETNPVTNLDEREWVQQALARLQSVAAVGSGSSSERQHRIWNNRRRRFDPDAAGGSSLLASSTPRIQKDEVDVLREGLPDLPYRCGSTEAVLLDYYAMAPYILLTVDPQQPQWPSCGGGISAADASASLSKAAGATHAISQSSGTQPSLAATPATAPRRTIFRFGSTSPPSLVPAVMKSCPQSAPTRPRRRTCTPLQLAILQRGRDPATAQLRNDLFVLLQDGFGDGTTADDKGNSVEHPLIPDEDDIEDSDND</sequence>
<protein>
    <submittedName>
        <fullName evidence="9">Uncharacterized protein</fullName>
    </submittedName>
</protein>
<evidence type="ECO:0000256" key="1">
    <source>
        <dbReference type="ARBA" id="ARBA00004123"/>
    </source>
</evidence>
<feature type="compositionally biased region" description="Acidic residues" evidence="8">
    <location>
        <begin position="1031"/>
        <end position="1042"/>
    </location>
</feature>
<evidence type="ECO:0000256" key="5">
    <source>
        <dbReference type="ARBA" id="ARBA00022840"/>
    </source>
</evidence>
<evidence type="ECO:0000256" key="6">
    <source>
        <dbReference type="ARBA" id="ARBA00023242"/>
    </source>
</evidence>
<dbReference type="InterPro" id="IPR027417">
    <property type="entry name" value="P-loop_NTPase"/>
</dbReference>
<dbReference type="EMBL" id="JAFJZO010000030">
    <property type="protein sequence ID" value="KAG5498654.1"/>
    <property type="molecule type" value="Genomic_DNA"/>
</dbReference>
<keyword evidence="10" id="KW-1185">Reference proteome</keyword>
<dbReference type="RefSeq" id="XP_067755408.1">
    <property type="nucleotide sequence ID" value="XM_067898964.1"/>
</dbReference>
<dbReference type="GO" id="GO:0000077">
    <property type="term" value="P:DNA damage checkpoint signaling"/>
    <property type="evidence" value="ECO:0007669"/>
    <property type="project" value="TreeGrafter"/>
</dbReference>
<dbReference type="PANTHER" id="PTHR12172:SF0">
    <property type="entry name" value="CELL CYCLE CHECKPOINT PROTEIN RAD17"/>
    <property type="match status" value="1"/>
</dbReference>
<keyword evidence="6" id="KW-0539">Nucleus</keyword>
<dbReference type="Proteomes" id="UP000674318">
    <property type="component" value="Unassembled WGS sequence"/>
</dbReference>
<dbReference type="PANTHER" id="PTHR12172">
    <property type="entry name" value="CELL CYCLE CHECKPOINT PROTEIN RAD17"/>
    <property type="match status" value="1"/>
</dbReference>
<evidence type="ECO:0000256" key="7">
    <source>
        <dbReference type="ARBA" id="ARBA00023306"/>
    </source>
</evidence>
<feature type="region of interest" description="Disordered" evidence="8">
    <location>
        <begin position="824"/>
        <end position="852"/>
    </location>
</feature>
<dbReference type="GO" id="GO:0033314">
    <property type="term" value="P:mitotic DNA replication checkpoint signaling"/>
    <property type="evidence" value="ECO:0007669"/>
    <property type="project" value="TreeGrafter"/>
</dbReference>
<evidence type="ECO:0000256" key="4">
    <source>
        <dbReference type="ARBA" id="ARBA00022763"/>
    </source>
</evidence>
<name>A0A836HW68_9TRYP</name>
<accession>A0A836HW68</accession>
<dbReference type="GO" id="GO:0005524">
    <property type="term" value="F:ATP binding"/>
    <property type="evidence" value="ECO:0007669"/>
    <property type="project" value="UniProtKB-KW"/>
</dbReference>
<proteinExistence type="inferred from homology"/>
<dbReference type="AlphaFoldDB" id="A0A836HW68"/>
<comment type="caution">
    <text evidence="9">The sequence shown here is derived from an EMBL/GenBank/DDBJ whole genome shotgun (WGS) entry which is preliminary data.</text>
</comment>
<feature type="region of interest" description="Disordered" evidence="8">
    <location>
        <begin position="486"/>
        <end position="508"/>
    </location>
</feature>